<dbReference type="SUPFAM" id="SSF141523">
    <property type="entry name" value="L,D-transpeptidase catalytic domain-like"/>
    <property type="match status" value="1"/>
</dbReference>
<gene>
    <name evidence="8" type="ORF">ACFFGN_05540</name>
</gene>
<keyword evidence="5 6" id="KW-0961">Cell wall biogenesis/degradation</keyword>
<proteinExistence type="predicted"/>
<evidence type="ECO:0000259" key="7">
    <source>
        <dbReference type="PROSITE" id="PS52029"/>
    </source>
</evidence>
<reference evidence="8 9" key="1">
    <citation type="submission" date="2024-09" db="EMBL/GenBank/DDBJ databases">
        <authorList>
            <person name="Sun Q."/>
            <person name="Mori K."/>
        </authorList>
    </citation>
    <scope>NUCLEOTIDE SEQUENCE [LARGE SCALE GENOMIC DNA]</scope>
    <source>
        <strain evidence="8 9">CGMCC 1.15906</strain>
    </source>
</reference>
<evidence type="ECO:0000256" key="1">
    <source>
        <dbReference type="ARBA" id="ARBA00004752"/>
    </source>
</evidence>
<evidence type="ECO:0000256" key="3">
    <source>
        <dbReference type="ARBA" id="ARBA00022960"/>
    </source>
</evidence>
<keyword evidence="9" id="KW-1185">Reference proteome</keyword>
<dbReference type="EMBL" id="JBHLTC010000006">
    <property type="protein sequence ID" value="MFC0623516.1"/>
    <property type="molecule type" value="Genomic_DNA"/>
</dbReference>
<evidence type="ECO:0000313" key="8">
    <source>
        <dbReference type="EMBL" id="MFC0623516.1"/>
    </source>
</evidence>
<comment type="pathway">
    <text evidence="1 6">Cell wall biogenesis; peptidoglycan biosynthesis.</text>
</comment>
<dbReference type="SUPFAM" id="SSF47090">
    <property type="entry name" value="PGBD-like"/>
    <property type="match status" value="1"/>
</dbReference>
<dbReference type="InterPro" id="IPR002477">
    <property type="entry name" value="Peptidoglycan-bd-like"/>
</dbReference>
<dbReference type="InterPro" id="IPR050979">
    <property type="entry name" value="LD-transpeptidase"/>
</dbReference>
<keyword evidence="3 6" id="KW-0133">Cell shape</keyword>
<dbReference type="InterPro" id="IPR038063">
    <property type="entry name" value="Transpep_catalytic_dom"/>
</dbReference>
<dbReference type="PANTHER" id="PTHR30582">
    <property type="entry name" value="L,D-TRANSPEPTIDASE"/>
    <property type="match status" value="1"/>
</dbReference>
<dbReference type="CDD" id="cd16913">
    <property type="entry name" value="YkuD_like"/>
    <property type="match status" value="1"/>
</dbReference>
<name>A0ABV6QFW1_9ACTN</name>
<dbReference type="InterPro" id="IPR005490">
    <property type="entry name" value="LD_TPept_cat_dom"/>
</dbReference>
<keyword evidence="2" id="KW-0808">Transferase</keyword>
<feature type="active site" description="Proton donor/acceptor" evidence="6">
    <location>
        <position position="238"/>
    </location>
</feature>
<protein>
    <submittedName>
        <fullName evidence="8">L,D-transpeptidase family protein</fullName>
    </submittedName>
</protein>
<dbReference type="PROSITE" id="PS52029">
    <property type="entry name" value="LD_TPASE"/>
    <property type="match status" value="1"/>
</dbReference>
<dbReference type="Gene3D" id="1.10.101.10">
    <property type="entry name" value="PGBD-like superfamily/PGBD"/>
    <property type="match status" value="1"/>
</dbReference>
<dbReference type="InterPro" id="IPR036366">
    <property type="entry name" value="PGBDSf"/>
</dbReference>
<accession>A0ABV6QFW1</accession>
<keyword evidence="4 6" id="KW-0573">Peptidoglycan synthesis</keyword>
<feature type="domain" description="L,D-TPase catalytic" evidence="7">
    <location>
        <begin position="168"/>
        <end position="280"/>
    </location>
</feature>
<evidence type="ECO:0000256" key="4">
    <source>
        <dbReference type="ARBA" id="ARBA00022984"/>
    </source>
</evidence>
<comment type="caution">
    <text evidence="8">The sequence shown here is derived from an EMBL/GenBank/DDBJ whole genome shotgun (WGS) entry which is preliminary data.</text>
</comment>
<evidence type="ECO:0000313" key="9">
    <source>
        <dbReference type="Proteomes" id="UP001589890"/>
    </source>
</evidence>
<evidence type="ECO:0000256" key="5">
    <source>
        <dbReference type="ARBA" id="ARBA00023316"/>
    </source>
</evidence>
<organism evidence="8 9">
    <name type="scientific">Kribbella deserti</name>
    <dbReference type="NCBI Taxonomy" id="1926257"/>
    <lineage>
        <taxon>Bacteria</taxon>
        <taxon>Bacillati</taxon>
        <taxon>Actinomycetota</taxon>
        <taxon>Actinomycetes</taxon>
        <taxon>Propionibacteriales</taxon>
        <taxon>Kribbellaceae</taxon>
        <taxon>Kribbella</taxon>
    </lineage>
</organism>
<feature type="active site" description="Nucleophile" evidence="6">
    <location>
        <position position="255"/>
    </location>
</feature>
<dbReference type="Pfam" id="PF01471">
    <property type="entry name" value="PG_binding_1"/>
    <property type="match status" value="1"/>
</dbReference>
<dbReference type="Proteomes" id="UP001589890">
    <property type="component" value="Unassembled WGS sequence"/>
</dbReference>
<dbReference type="Gene3D" id="2.40.440.10">
    <property type="entry name" value="L,D-transpeptidase catalytic domain-like"/>
    <property type="match status" value="1"/>
</dbReference>
<dbReference type="InterPro" id="IPR036365">
    <property type="entry name" value="PGBD-like_sf"/>
</dbReference>
<dbReference type="PANTHER" id="PTHR30582:SF33">
    <property type="entry name" value="EXPORTED PROTEIN"/>
    <property type="match status" value="1"/>
</dbReference>
<sequence>MRFFGKVLTTAAVITGALGLVGAGIVVAERVDAEQAQAGGQSASYNQQVPRAGGIKTVPFEVSGELPIYPKALWEVDSTGPAVRKLEARLVQLRLLDAQYLDDAFGTMTRSAVKKFQSSKGIPTLGYVDQNTWDQLKSATHEPTQQELYPPAPVVNGKKLDQRCATGRVLCIDKSTRQLRYVVNGKVVSSMDVRFGAKTTRTREGLFSVSWKSRNHVSKLYDSEMPFAMFFSGGQAVHYSSDFAARGYNGGSHGCVNVRDRQKIAWLFDRIKVGDKVVVYWS</sequence>
<dbReference type="Pfam" id="PF03734">
    <property type="entry name" value="YkuD"/>
    <property type="match status" value="1"/>
</dbReference>
<evidence type="ECO:0000256" key="2">
    <source>
        <dbReference type="ARBA" id="ARBA00022679"/>
    </source>
</evidence>
<dbReference type="RefSeq" id="WP_380044222.1">
    <property type="nucleotide sequence ID" value="NZ_JBHLTC010000006.1"/>
</dbReference>
<evidence type="ECO:0000256" key="6">
    <source>
        <dbReference type="PROSITE-ProRule" id="PRU01373"/>
    </source>
</evidence>